<reference evidence="3 4" key="1">
    <citation type="submission" date="2019-04" db="EMBL/GenBank/DDBJ databases">
        <title>Draft genome sequences of Streptomyces avermitilis ATCC 31267.</title>
        <authorList>
            <person name="Komaki H."/>
            <person name="Tamura T."/>
            <person name="Hosoyama A."/>
        </authorList>
    </citation>
    <scope>NUCLEOTIDE SEQUENCE [LARGE SCALE GENOMIC DNA]</scope>
    <source>
        <strain evidence="3 4">ATCC 31267</strain>
    </source>
</reference>
<accession>A0A4D4M7X2</accession>
<dbReference type="Proteomes" id="UP000302139">
    <property type="component" value="Unassembled WGS sequence"/>
</dbReference>
<feature type="transmembrane region" description="Helical" evidence="1">
    <location>
        <begin position="65"/>
        <end position="81"/>
    </location>
</feature>
<dbReference type="Proteomes" id="UP000299211">
    <property type="component" value="Unassembled WGS sequence"/>
</dbReference>
<dbReference type="AlphaFoldDB" id="A0A4D4M7X2"/>
<keyword evidence="1" id="KW-1133">Transmembrane helix</keyword>
<reference evidence="2 5" key="2">
    <citation type="submission" date="2019-04" db="EMBL/GenBank/DDBJ databases">
        <title>Draft genome sequences of Streptomyces avermitilis NBRC 14893.</title>
        <authorList>
            <person name="Komaki H."/>
            <person name="Tamura T."/>
            <person name="Hosoyama A."/>
        </authorList>
    </citation>
    <scope>NUCLEOTIDE SEQUENCE [LARGE SCALE GENOMIC DNA]</scope>
    <source>
        <strain evidence="2 5">NBRC 14893</strain>
    </source>
</reference>
<feature type="transmembrane region" description="Helical" evidence="1">
    <location>
        <begin position="39"/>
        <end position="59"/>
    </location>
</feature>
<evidence type="ECO:0000256" key="1">
    <source>
        <dbReference type="SAM" id="Phobius"/>
    </source>
</evidence>
<keyword evidence="1" id="KW-0812">Transmembrane</keyword>
<evidence type="ECO:0000313" key="3">
    <source>
        <dbReference type="EMBL" id="GDY71623.1"/>
    </source>
</evidence>
<name>A0A4D4M7X2_STRAX</name>
<proteinExistence type="predicted"/>
<dbReference type="EMBL" id="BJHX01000001">
    <property type="protein sequence ID" value="GDY68040.1"/>
    <property type="molecule type" value="Genomic_DNA"/>
</dbReference>
<comment type="caution">
    <text evidence="2">The sequence shown here is derived from an EMBL/GenBank/DDBJ whole genome shotgun (WGS) entry which is preliminary data.</text>
</comment>
<sequence>MGNGTHRCDVAAAGHLYPHGHAEAVLTGVRVRTRTEVDVLFLVVAFLLLVVLIGSAAYIPWPVTLVASVVIAVWLAVFAVRERRRRGRTGRA</sequence>
<evidence type="ECO:0000313" key="2">
    <source>
        <dbReference type="EMBL" id="GDY68040.1"/>
    </source>
</evidence>
<keyword evidence="1" id="KW-0472">Membrane</keyword>
<evidence type="ECO:0000313" key="4">
    <source>
        <dbReference type="Proteomes" id="UP000299211"/>
    </source>
</evidence>
<gene>
    <name evidence="2" type="ORF">SAV14893_074330</name>
    <name evidence="3" type="ORF">SAV31267_011080</name>
</gene>
<protein>
    <submittedName>
        <fullName evidence="2">Uncharacterized protein</fullName>
    </submittedName>
</protein>
<organism evidence="2 5">
    <name type="scientific">Streptomyces avermitilis</name>
    <dbReference type="NCBI Taxonomy" id="33903"/>
    <lineage>
        <taxon>Bacteria</taxon>
        <taxon>Bacillati</taxon>
        <taxon>Actinomycetota</taxon>
        <taxon>Actinomycetes</taxon>
        <taxon>Kitasatosporales</taxon>
        <taxon>Streptomycetaceae</taxon>
        <taxon>Streptomyces</taxon>
    </lineage>
</organism>
<dbReference type="EMBL" id="BJHY01000001">
    <property type="protein sequence ID" value="GDY71623.1"/>
    <property type="molecule type" value="Genomic_DNA"/>
</dbReference>
<evidence type="ECO:0000313" key="5">
    <source>
        <dbReference type="Proteomes" id="UP000302139"/>
    </source>
</evidence>